<dbReference type="RefSeq" id="WP_274641406.1">
    <property type="nucleotide sequence ID" value="NZ_JAIWJY010000017.1"/>
</dbReference>
<dbReference type="InterPro" id="IPR050678">
    <property type="entry name" value="DNA_Partitioning_ATPase"/>
</dbReference>
<dbReference type="AlphaFoldDB" id="A0A9X4ETD8"/>
<dbReference type="CDD" id="cd02042">
    <property type="entry name" value="ParAB_family"/>
    <property type="match status" value="1"/>
</dbReference>
<evidence type="ECO:0000313" key="3">
    <source>
        <dbReference type="Proteomes" id="UP001149303"/>
    </source>
</evidence>
<keyword evidence="3" id="KW-1185">Reference proteome</keyword>
<reference evidence="2" key="1">
    <citation type="submission" date="2021-09" db="EMBL/GenBank/DDBJ databases">
        <authorList>
            <person name="Smyrli M."/>
        </authorList>
    </citation>
    <scope>NUCLEOTIDE SEQUENCE</scope>
    <source>
        <strain evidence="2">LAR25</strain>
    </source>
</reference>
<dbReference type="SUPFAM" id="SSF52540">
    <property type="entry name" value="P-loop containing nucleoside triphosphate hydrolases"/>
    <property type="match status" value="1"/>
</dbReference>
<accession>A0A9X4ETD8</accession>
<dbReference type="Pfam" id="PF13614">
    <property type="entry name" value="AAA_31"/>
    <property type="match status" value="1"/>
</dbReference>
<name>A0A9X4ETD8_9FLAO</name>
<evidence type="ECO:0000313" key="2">
    <source>
        <dbReference type="EMBL" id="MDE1208445.1"/>
    </source>
</evidence>
<dbReference type="EMBL" id="JAIWJY010000017">
    <property type="protein sequence ID" value="MDE1208445.1"/>
    <property type="molecule type" value="Genomic_DNA"/>
</dbReference>
<dbReference type="PANTHER" id="PTHR13696">
    <property type="entry name" value="P-LOOP CONTAINING NUCLEOSIDE TRIPHOSPHATE HYDROLASE"/>
    <property type="match status" value="1"/>
</dbReference>
<protein>
    <submittedName>
        <fullName evidence="2">ParA family protein</fullName>
    </submittedName>
</protein>
<dbReference type="Gene3D" id="3.40.50.300">
    <property type="entry name" value="P-loop containing nucleotide triphosphate hydrolases"/>
    <property type="match status" value="1"/>
</dbReference>
<proteinExistence type="predicted"/>
<organism evidence="2 3">
    <name type="scientific">Tenacibaculum larymnensis</name>
    <dbReference type="NCBI Taxonomy" id="2878201"/>
    <lineage>
        <taxon>Bacteria</taxon>
        <taxon>Pseudomonadati</taxon>
        <taxon>Bacteroidota</taxon>
        <taxon>Flavobacteriia</taxon>
        <taxon>Flavobacteriales</taxon>
        <taxon>Flavobacteriaceae</taxon>
        <taxon>Tenacibaculum</taxon>
    </lineage>
</organism>
<evidence type="ECO:0000259" key="1">
    <source>
        <dbReference type="Pfam" id="PF13614"/>
    </source>
</evidence>
<gene>
    <name evidence="2" type="ORF">LCI24_16735</name>
</gene>
<comment type="caution">
    <text evidence="2">The sequence shown here is derived from an EMBL/GenBank/DDBJ whole genome shotgun (WGS) entry which is preliminary data.</text>
</comment>
<dbReference type="InterPro" id="IPR027417">
    <property type="entry name" value="P-loop_NTPase"/>
</dbReference>
<feature type="domain" description="AAA" evidence="1">
    <location>
        <begin position="3"/>
        <end position="190"/>
    </location>
</feature>
<dbReference type="Proteomes" id="UP001149303">
    <property type="component" value="Unassembled WGS sequence"/>
</dbReference>
<sequence>MRIVFFNHKGGVSKTTTTFHLGWKLSQRGHRVLLVDADPQCNLSGIIMQDSFEQYYTEEDTRKKNLMDGVNSAFQGRPEPINAFDCYSVQSNENLFLLPGHPNLTELEPALSFAQTSNNAFATMQNLPGSFNALIEKCSSHHNIEYVLIDLNPGLSAINQNFFSISDLFIVPTNPDPFSLMAVRTLADVLPRWYSAAQQMRTTFSNSSYPFPTHDPKFAGIVIQRFNIRSGRPSTPYRNNMDEILKSIATQLVPKLEQHGMLFQANLYTETGIPSNYCLAEIPDFQSLLPQSHKFGIPVYALSDDQIERSGTVLQQMIGKRDEFDQMFIDFALKIEEIKENAES</sequence>
<dbReference type="InterPro" id="IPR025669">
    <property type="entry name" value="AAA_dom"/>
</dbReference>
<dbReference type="PANTHER" id="PTHR13696:SF52">
    <property type="entry name" value="PARA FAMILY PROTEIN CT_582"/>
    <property type="match status" value="1"/>
</dbReference>